<dbReference type="AlphaFoldDB" id="A0AAX4P3C4"/>
<name>A0AAX4P3C4_9CHLO</name>
<evidence type="ECO:0000313" key="4">
    <source>
        <dbReference type="Proteomes" id="UP001472866"/>
    </source>
</evidence>
<accession>A0AAX4P3C4</accession>
<evidence type="ECO:0000256" key="2">
    <source>
        <dbReference type="SAM" id="MobiDB-lite"/>
    </source>
</evidence>
<evidence type="ECO:0000313" key="3">
    <source>
        <dbReference type="EMBL" id="WZN60301.1"/>
    </source>
</evidence>
<feature type="region of interest" description="Disordered" evidence="2">
    <location>
        <begin position="200"/>
        <end position="240"/>
    </location>
</feature>
<feature type="compositionally biased region" description="Gly residues" evidence="2">
    <location>
        <begin position="229"/>
        <end position="238"/>
    </location>
</feature>
<feature type="compositionally biased region" description="Polar residues" evidence="2">
    <location>
        <begin position="484"/>
        <end position="493"/>
    </location>
</feature>
<dbReference type="EMBL" id="CP151502">
    <property type="protein sequence ID" value="WZN60301.1"/>
    <property type="molecule type" value="Genomic_DNA"/>
</dbReference>
<sequence length="646" mass="72761">MEMASPGLRSPGWRRVGGDLAEMQRESFGTETKINAVIADNIKLLRGLLGDPLETLYQEEFGRSYDPSFVEFGAQERDAEKEVEEEARAKAKALGDRAEDLRVALREKRREAEELRESYEKCTREANAHEHRYGTLCSDFAKNKGHRMEHFNMLDKFNELSSAVRQANETREGLKQKLELRRQVLADADRINEVVASLDESGDLEPRGAGTVPLEPAASSARTTSTGALPGGAGARAGEGGEEGRMYFYADSAATALEMERLRQMMRKVGERLQEAEEERKAVSKATAMLTMELDRAEAQRRKALVEIALAQKVDPDPVATPAGSASPKKYFSVPDLEALRAESDRRDEERASALREQLERRQRQREEAEERAREFRESVKREHERKMEEAKRAAEDARKRREEEEGERRERRERIVEMEAVAASATKADQDRDLARRRRVEELEEFSRRADNDKGDDEAVMSFVESLSPGQDKEPTTPESRQRTLNSVSPDSDFTFPLVGAEEALLEAEFDGAVAAAPPSAFGGGTPASEVEVEGIRTDLANRILSKTGARGSPSVSGTPAPRGRSPRGSPRRHLKVSPVTRMKVPKDLSEAEILGRLVEIERRREGAYESLETDDVHLIAEEELEEKVLRRRLRKLQRKRERRK</sequence>
<feature type="region of interest" description="Disordered" evidence="2">
    <location>
        <begin position="316"/>
        <end position="335"/>
    </location>
</feature>
<evidence type="ECO:0000256" key="1">
    <source>
        <dbReference type="SAM" id="Coils"/>
    </source>
</evidence>
<keyword evidence="4" id="KW-1185">Reference proteome</keyword>
<dbReference type="Proteomes" id="UP001472866">
    <property type="component" value="Chromosome 02"/>
</dbReference>
<reference evidence="3 4" key="1">
    <citation type="submission" date="2024-03" db="EMBL/GenBank/DDBJ databases">
        <title>Complete genome sequence of the green alga Chloropicon roscoffensis RCC1871.</title>
        <authorList>
            <person name="Lemieux C."/>
            <person name="Pombert J.-F."/>
            <person name="Otis C."/>
            <person name="Turmel M."/>
        </authorList>
    </citation>
    <scope>NUCLEOTIDE SEQUENCE [LARGE SCALE GENOMIC DNA]</scope>
    <source>
        <strain evidence="3 4">RCC1871</strain>
    </source>
</reference>
<feature type="coiled-coil region" evidence="1">
    <location>
        <begin position="91"/>
        <end position="132"/>
    </location>
</feature>
<feature type="region of interest" description="Disordered" evidence="2">
    <location>
        <begin position="341"/>
        <end position="495"/>
    </location>
</feature>
<keyword evidence="1" id="KW-0175">Coiled coil</keyword>
<feature type="region of interest" description="Disordered" evidence="2">
    <location>
        <begin position="543"/>
        <end position="582"/>
    </location>
</feature>
<proteinExistence type="predicted"/>
<feature type="compositionally biased region" description="Low complexity" evidence="2">
    <location>
        <begin position="217"/>
        <end position="226"/>
    </location>
</feature>
<feature type="compositionally biased region" description="Low complexity" evidence="2">
    <location>
        <begin position="558"/>
        <end position="570"/>
    </location>
</feature>
<feature type="compositionally biased region" description="Basic and acidic residues" evidence="2">
    <location>
        <begin position="472"/>
        <end position="483"/>
    </location>
</feature>
<organism evidence="3 4">
    <name type="scientific">Chloropicon roscoffensis</name>
    <dbReference type="NCBI Taxonomy" id="1461544"/>
    <lineage>
        <taxon>Eukaryota</taxon>
        <taxon>Viridiplantae</taxon>
        <taxon>Chlorophyta</taxon>
        <taxon>Chloropicophyceae</taxon>
        <taxon>Chloropicales</taxon>
        <taxon>Chloropicaceae</taxon>
        <taxon>Chloropicon</taxon>
    </lineage>
</organism>
<protein>
    <submittedName>
        <fullName evidence="3">Uncharacterized protein</fullName>
    </submittedName>
</protein>
<gene>
    <name evidence="3" type="ORF">HKI87_02g18300</name>
</gene>
<feature type="compositionally biased region" description="Basic and acidic residues" evidence="2">
    <location>
        <begin position="429"/>
        <end position="454"/>
    </location>
</feature>
<feature type="compositionally biased region" description="Basic and acidic residues" evidence="2">
    <location>
        <begin position="341"/>
        <end position="418"/>
    </location>
</feature>